<dbReference type="GO" id="GO:0005840">
    <property type="term" value="C:ribosome"/>
    <property type="evidence" value="ECO:0007669"/>
    <property type="project" value="InterPro"/>
</dbReference>
<dbReference type="PANTHER" id="PTHR11726">
    <property type="entry name" value="60S RIBOSOMAL PROTEIN L10"/>
    <property type="match status" value="1"/>
</dbReference>
<protein>
    <submittedName>
        <fullName evidence="1">(raccoon dog) hypothetical protein</fullName>
    </submittedName>
</protein>
<gene>
    <name evidence="1" type="ORF">NYPRO_LOCUS18788</name>
</gene>
<dbReference type="Gene3D" id="3.90.1170.10">
    <property type="entry name" value="Ribosomal protein L10e/L16"/>
    <property type="match status" value="1"/>
</dbReference>
<evidence type="ECO:0000313" key="2">
    <source>
        <dbReference type="Proteomes" id="UP000645828"/>
    </source>
</evidence>
<proteinExistence type="predicted"/>
<dbReference type="InterPro" id="IPR001197">
    <property type="entry name" value="Ribosomal_uL16_euk_arch"/>
</dbReference>
<dbReference type="SUPFAM" id="SSF54686">
    <property type="entry name" value="Ribosomal protein L16p/L10e"/>
    <property type="match status" value="1"/>
</dbReference>
<accession>A0A811ZBA5</accession>
<evidence type="ECO:0000313" key="1">
    <source>
        <dbReference type="EMBL" id="CAD7685995.1"/>
    </source>
</evidence>
<dbReference type="InterPro" id="IPR036920">
    <property type="entry name" value="Ribosomal_uL16_sf"/>
</dbReference>
<dbReference type="AlphaFoldDB" id="A0A811ZBA5"/>
<dbReference type="GO" id="GO:0003735">
    <property type="term" value="F:structural constituent of ribosome"/>
    <property type="evidence" value="ECO:0007669"/>
    <property type="project" value="InterPro"/>
</dbReference>
<dbReference type="GO" id="GO:0006412">
    <property type="term" value="P:translation"/>
    <property type="evidence" value="ECO:0007669"/>
    <property type="project" value="InterPro"/>
</dbReference>
<comment type="caution">
    <text evidence="1">The sequence shown here is derived from an EMBL/GenBank/DDBJ whole genome shotgun (WGS) entry which is preliminary data.</text>
</comment>
<keyword evidence="2" id="KW-1185">Reference proteome</keyword>
<dbReference type="Proteomes" id="UP000645828">
    <property type="component" value="Unassembled WGS sequence"/>
</dbReference>
<name>A0A811ZBA5_NYCPR</name>
<reference evidence="1" key="1">
    <citation type="submission" date="2020-12" db="EMBL/GenBank/DDBJ databases">
        <authorList>
            <consortium name="Molecular Ecology Group"/>
        </authorList>
    </citation>
    <scope>NUCLEOTIDE SEQUENCE</scope>
    <source>
        <strain evidence="1">TBG_1078</strain>
    </source>
</reference>
<organism evidence="1 2">
    <name type="scientific">Nyctereutes procyonoides</name>
    <name type="common">Raccoon dog</name>
    <name type="synonym">Canis procyonoides</name>
    <dbReference type="NCBI Taxonomy" id="34880"/>
    <lineage>
        <taxon>Eukaryota</taxon>
        <taxon>Metazoa</taxon>
        <taxon>Chordata</taxon>
        <taxon>Craniata</taxon>
        <taxon>Vertebrata</taxon>
        <taxon>Euteleostomi</taxon>
        <taxon>Mammalia</taxon>
        <taxon>Eutheria</taxon>
        <taxon>Laurasiatheria</taxon>
        <taxon>Carnivora</taxon>
        <taxon>Caniformia</taxon>
        <taxon>Canidae</taxon>
        <taxon>Nyctereutes</taxon>
    </lineage>
</organism>
<dbReference type="EMBL" id="CAJHUB010000761">
    <property type="protein sequence ID" value="CAD7685995.1"/>
    <property type="molecule type" value="Genomic_DNA"/>
</dbReference>
<sequence length="121" mass="14220">MPVWRGRPAEGYQYCKNKPYPKSPFCRDVPDAKIYIFNLGWKKAEVNDCPHHGHVVSDEYQQLSFKALEASFVCVNKYTVKSYGKYGFHIQVRLHPFYIIHIKMYVGCLQKALRYSGQHPY</sequence>